<dbReference type="AlphaFoldDB" id="A0A1C7E6N4"/>
<feature type="domain" description="NERD" evidence="1">
    <location>
        <begin position="41"/>
        <end position="159"/>
    </location>
</feature>
<gene>
    <name evidence="2" type="ORF">BBI15_02405</name>
</gene>
<dbReference type="InterPro" id="IPR011528">
    <property type="entry name" value="NERD"/>
</dbReference>
<sequence length="320" mass="37392">MGKKEIALLTEMESLERLLYRLPDNHSRREFIQVEAFKAAAGKRGEKRLHRKLVEFEMEEQYRFLKNVCLSRGQWKVQMDGLLLTERGAIVIESKNISGQLYFDDKTGEFSRTNIEGVKTIMEDPTIQLNKHIRFLTLFFKQQKIDLPISGIVVFTSKHCEFLAKPVHHHICKTYQLVDYLFNILQEFPLKSNPHDLSEIQKLLERSQAPYERKPLCHLYSIAETELLTGILCKNCKNLNVMRKHKKGWVCADCQAVDPLAFQHAVQEYFSLVHTHLSNRQLRKFCKIESPYITSRLLAVYDLGTAGALRNRTYYLKKKD</sequence>
<dbReference type="OrthoDB" id="569879at2"/>
<dbReference type="KEGG" id="ppla:BBI15_02405"/>
<proteinExistence type="predicted"/>
<dbReference type="Proteomes" id="UP000092650">
    <property type="component" value="Chromosome"/>
</dbReference>
<dbReference type="STRING" id="1038856.BBI15_02405"/>
<evidence type="ECO:0000259" key="1">
    <source>
        <dbReference type="PROSITE" id="PS50965"/>
    </source>
</evidence>
<evidence type="ECO:0000313" key="2">
    <source>
        <dbReference type="EMBL" id="ANU19137.1"/>
    </source>
</evidence>
<dbReference type="EMBL" id="CP016539">
    <property type="protein sequence ID" value="ANU19137.1"/>
    <property type="molecule type" value="Genomic_DNA"/>
</dbReference>
<name>A0A1C7E6N4_9BACL</name>
<protein>
    <submittedName>
        <fullName evidence="2">Nuclease</fullName>
    </submittedName>
</protein>
<dbReference type="RefSeq" id="WP_068868898.1">
    <property type="nucleotide sequence ID" value="NZ_CP016539.2"/>
</dbReference>
<accession>A0A1C7E6N4</accession>
<dbReference type="Pfam" id="PF08378">
    <property type="entry name" value="NERD"/>
    <property type="match status" value="1"/>
</dbReference>
<dbReference type="PROSITE" id="PS50965">
    <property type="entry name" value="NERD"/>
    <property type="match status" value="1"/>
</dbReference>
<reference evidence="2" key="1">
    <citation type="submission" date="2016-10" db="EMBL/GenBank/DDBJ databases">
        <authorList>
            <person name="See-Too W.S."/>
        </authorList>
    </citation>
    <scope>NUCLEOTIDE SEQUENCE [LARGE SCALE GENOMIC DNA]</scope>
    <source>
        <strain evidence="2">DSM 23997</strain>
    </source>
</reference>
<keyword evidence="3" id="KW-1185">Reference proteome</keyword>
<organism evidence="2 3">
    <name type="scientific">Planococcus plakortidis</name>
    <dbReference type="NCBI Taxonomy" id="1038856"/>
    <lineage>
        <taxon>Bacteria</taxon>
        <taxon>Bacillati</taxon>
        <taxon>Bacillota</taxon>
        <taxon>Bacilli</taxon>
        <taxon>Bacillales</taxon>
        <taxon>Caryophanaceae</taxon>
        <taxon>Planococcus</taxon>
    </lineage>
</organism>
<evidence type="ECO:0000313" key="3">
    <source>
        <dbReference type="Proteomes" id="UP000092650"/>
    </source>
</evidence>